<keyword evidence="1" id="KW-0802">TPR repeat</keyword>
<evidence type="ECO:0000256" key="1">
    <source>
        <dbReference type="PROSITE-ProRule" id="PRU00339"/>
    </source>
</evidence>
<dbReference type="InterPro" id="IPR048086">
    <property type="entry name" value="PA5502-like_lipo"/>
</dbReference>
<name>A0A9W6NDY0_9PSED</name>
<reference evidence="4" key="2">
    <citation type="submission" date="2023-01" db="EMBL/GenBank/DDBJ databases">
        <authorList>
            <person name="Sun Q."/>
            <person name="Evtushenko L."/>
        </authorList>
    </citation>
    <scope>NUCLEOTIDE SEQUENCE</scope>
    <source>
        <strain evidence="4">VKM B-2935</strain>
    </source>
</reference>
<evidence type="ECO:0008006" key="6">
    <source>
        <dbReference type="Google" id="ProtNLM"/>
    </source>
</evidence>
<evidence type="ECO:0000313" key="4">
    <source>
        <dbReference type="EMBL" id="GLK87117.1"/>
    </source>
</evidence>
<dbReference type="RefSeq" id="WP_271193339.1">
    <property type="nucleotide sequence ID" value="NZ_BSFN01000001.1"/>
</dbReference>
<keyword evidence="3" id="KW-0732">Signal</keyword>
<evidence type="ECO:0000256" key="2">
    <source>
        <dbReference type="SAM" id="MobiDB-lite"/>
    </source>
</evidence>
<sequence>MKQFASRYLPVLAISLLLAACQSAAPKVANLPTDDLITAFSQVEHSINTGQLSTAESQLAAIAPRAQGDTRVEQYQRQLAEAYLQQGQSALQQGDLDTATKALSHARSLMPQAPALTNGLDNSIAQARAAELNAADQARARAAAQTAAKEAAEKAEQARQQRLAAERQGKANQEAAVAAAPAAPEAPAKPSARLINPGAASSAISMPMLDNQDNERLRSLLDAVAVDVVTFDCDVRIEVRQNKDYPWVASLLLARIKRLDPNYSPRLSQALKLEQVPRLLLTPQVKG</sequence>
<feature type="compositionally biased region" description="Basic and acidic residues" evidence="2">
    <location>
        <begin position="150"/>
        <end position="169"/>
    </location>
</feature>
<dbReference type="Proteomes" id="UP001143328">
    <property type="component" value="Unassembled WGS sequence"/>
</dbReference>
<dbReference type="EMBL" id="BSFN01000001">
    <property type="protein sequence ID" value="GLK87117.1"/>
    <property type="molecule type" value="Genomic_DNA"/>
</dbReference>
<dbReference type="PROSITE" id="PS50005">
    <property type="entry name" value="TPR"/>
    <property type="match status" value="1"/>
</dbReference>
<dbReference type="InterPro" id="IPR019734">
    <property type="entry name" value="TPR_rpt"/>
</dbReference>
<organism evidence="4 5">
    <name type="scientific">Pseudomonas turukhanskensis</name>
    <dbReference type="NCBI Taxonomy" id="1806536"/>
    <lineage>
        <taxon>Bacteria</taxon>
        <taxon>Pseudomonadati</taxon>
        <taxon>Pseudomonadota</taxon>
        <taxon>Gammaproteobacteria</taxon>
        <taxon>Pseudomonadales</taxon>
        <taxon>Pseudomonadaceae</taxon>
        <taxon>Pseudomonas</taxon>
    </lineage>
</organism>
<protein>
    <recommendedName>
        <fullName evidence="6">Lipoprotein</fullName>
    </recommendedName>
</protein>
<accession>A0A9W6NDY0</accession>
<reference evidence="4" key="1">
    <citation type="journal article" date="2014" name="Int. J. Syst. Evol. Microbiol.">
        <title>Complete genome sequence of Corynebacterium casei LMG S-19264T (=DSM 44701T), isolated from a smear-ripened cheese.</title>
        <authorList>
            <consortium name="US DOE Joint Genome Institute (JGI-PGF)"/>
            <person name="Walter F."/>
            <person name="Albersmeier A."/>
            <person name="Kalinowski J."/>
            <person name="Ruckert C."/>
        </authorList>
    </citation>
    <scope>NUCLEOTIDE SEQUENCE</scope>
    <source>
        <strain evidence="4">VKM B-2935</strain>
    </source>
</reference>
<feature type="signal peptide" evidence="3">
    <location>
        <begin position="1"/>
        <end position="24"/>
    </location>
</feature>
<feature type="chain" id="PRO_5040932370" description="Lipoprotein" evidence="3">
    <location>
        <begin position="25"/>
        <end position="287"/>
    </location>
</feature>
<dbReference type="NCBIfam" id="NF041601">
    <property type="entry name" value="PA5502_lipo"/>
    <property type="match status" value="1"/>
</dbReference>
<dbReference type="PROSITE" id="PS51257">
    <property type="entry name" value="PROKAR_LIPOPROTEIN"/>
    <property type="match status" value="1"/>
</dbReference>
<dbReference type="AlphaFoldDB" id="A0A9W6NDY0"/>
<evidence type="ECO:0000256" key="3">
    <source>
        <dbReference type="SAM" id="SignalP"/>
    </source>
</evidence>
<feature type="region of interest" description="Disordered" evidence="2">
    <location>
        <begin position="143"/>
        <end position="194"/>
    </location>
</feature>
<gene>
    <name evidence="4" type="ORF">GCM10017655_01790</name>
</gene>
<feature type="compositionally biased region" description="Low complexity" evidence="2">
    <location>
        <begin position="175"/>
        <end position="192"/>
    </location>
</feature>
<comment type="caution">
    <text evidence="4">The sequence shown here is derived from an EMBL/GenBank/DDBJ whole genome shotgun (WGS) entry which is preliminary data.</text>
</comment>
<keyword evidence="5" id="KW-1185">Reference proteome</keyword>
<evidence type="ECO:0000313" key="5">
    <source>
        <dbReference type="Proteomes" id="UP001143328"/>
    </source>
</evidence>
<proteinExistence type="predicted"/>
<feature type="repeat" description="TPR" evidence="1">
    <location>
        <begin position="80"/>
        <end position="113"/>
    </location>
</feature>